<dbReference type="RefSeq" id="WP_158036754.1">
    <property type="nucleotide sequence ID" value="NZ_BAAAZV010000020.1"/>
</dbReference>
<gene>
    <name evidence="3" type="ORF">F8O02_08175</name>
</gene>
<dbReference type="InterPro" id="IPR023346">
    <property type="entry name" value="Lysozyme-like_dom_sf"/>
</dbReference>
<dbReference type="Gene3D" id="1.10.530.10">
    <property type="match status" value="1"/>
</dbReference>
<keyword evidence="4" id="KW-1185">Reference proteome</keyword>
<keyword evidence="1" id="KW-0812">Transmembrane</keyword>
<feature type="transmembrane region" description="Helical" evidence="1">
    <location>
        <begin position="21"/>
        <end position="45"/>
    </location>
</feature>
<evidence type="ECO:0000313" key="3">
    <source>
        <dbReference type="EMBL" id="KAB1631337.1"/>
    </source>
</evidence>
<comment type="caution">
    <text evidence="3">The sequence shown here is derived from an EMBL/GenBank/DDBJ whole genome shotgun (WGS) entry which is preliminary data.</text>
</comment>
<name>A0A7C8FJM4_9MICO</name>
<reference evidence="3 4" key="1">
    <citation type="submission" date="2019-09" db="EMBL/GenBank/DDBJ databases">
        <title>Phylogeny of genus Pseudoclavibacter and closely related genus.</title>
        <authorList>
            <person name="Li Y."/>
        </authorList>
    </citation>
    <scope>NUCLEOTIDE SEQUENCE [LARGE SCALE GENOMIC DNA]</scope>
    <source>
        <strain evidence="3 4">JCM 16921</strain>
    </source>
</reference>
<evidence type="ECO:0000259" key="2">
    <source>
        <dbReference type="Pfam" id="PF13406"/>
    </source>
</evidence>
<dbReference type="InterPro" id="IPR043426">
    <property type="entry name" value="MltB-like"/>
</dbReference>
<dbReference type="GO" id="GO:0009253">
    <property type="term" value="P:peptidoglycan catabolic process"/>
    <property type="evidence" value="ECO:0007669"/>
    <property type="project" value="TreeGrafter"/>
</dbReference>
<proteinExistence type="predicted"/>
<accession>A0A7C8FJM4</accession>
<keyword evidence="1" id="KW-1133">Transmembrane helix</keyword>
<evidence type="ECO:0000313" key="4">
    <source>
        <dbReference type="Proteomes" id="UP000481339"/>
    </source>
</evidence>
<dbReference type="PANTHER" id="PTHR30163">
    <property type="entry name" value="MEMBRANE-BOUND LYTIC MUREIN TRANSGLYCOSYLASE B"/>
    <property type="match status" value="1"/>
</dbReference>
<dbReference type="OrthoDB" id="9796191at2"/>
<feature type="domain" description="Transglycosylase SLT" evidence="2">
    <location>
        <begin position="202"/>
        <end position="244"/>
    </location>
</feature>
<sequence length="283" mass="28156">MRGRGRRRGRRSVRTHRGGRLALVGAAGVGVLGLAVLVVSVLGAFGVLSGIGAEAAGGASRSADVPAPSADADGRMAVDQKEPGATAGLGAGGAEGIAGLAEQAWVARVGGRTGIPERALRAYAGAALRLQAERPACGLGWNTLAGIGYVESRHGTLTGGAIDADGVARPAIVGVALDGDGVADIADTDGGALDGDTEHDRAVGPMQFIPATWRTHGVDGSGDGAADPQNVDDAALTAAEYLCDVGGDLSDAAGWIRAIDGYNRGVDYNNAVAIAANRYARAG</sequence>
<organism evidence="3 4">
    <name type="scientific">Pseudoclavibacter caeni</name>
    <dbReference type="NCBI Taxonomy" id="908846"/>
    <lineage>
        <taxon>Bacteria</taxon>
        <taxon>Bacillati</taxon>
        <taxon>Actinomycetota</taxon>
        <taxon>Actinomycetes</taxon>
        <taxon>Micrococcales</taxon>
        <taxon>Microbacteriaceae</taxon>
        <taxon>Pseudoclavibacter</taxon>
    </lineage>
</organism>
<protein>
    <recommendedName>
        <fullName evidence="2">Transglycosylase SLT domain-containing protein</fullName>
    </recommendedName>
</protein>
<dbReference type="CDD" id="cd13399">
    <property type="entry name" value="Slt35-like"/>
    <property type="match status" value="1"/>
</dbReference>
<keyword evidence="1" id="KW-0472">Membrane</keyword>
<evidence type="ECO:0000256" key="1">
    <source>
        <dbReference type="SAM" id="Phobius"/>
    </source>
</evidence>
<dbReference type="Proteomes" id="UP000481339">
    <property type="component" value="Unassembled WGS sequence"/>
</dbReference>
<dbReference type="InterPro" id="IPR031304">
    <property type="entry name" value="SLT_2"/>
</dbReference>
<dbReference type="Pfam" id="PF13406">
    <property type="entry name" value="SLT_2"/>
    <property type="match status" value="1"/>
</dbReference>
<dbReference type="EMBL" id="WBKA01000007">
    <property type="protein sequence ID" value="KAB1631337.1"/>
    <property type="molecule type" value="Genomic_DNA"/>
</dbReference>
<dbReference type="GO" id="GO:0008933">
    <property type="term" value="F:peptidoglycan lytic transglycosylase activity"/>
    <property type="evidence" value="ECO:0007669"/>
    <property type="project" value="TreeGrafter"/>
</dbReference>
<dbReference type="AlphaFoldDB" id="A0A7C8FJM4"/>
<dbReference type="PANTHER" id="PTHR30163:SF8">
    <property type="entry name" value="LYTIC MUREIN TRANSGLYCOSYLASE"/>
    <property type="match status" value="1"/>
</dbReference>
<dbReference type="SUPFAM" id="SSF53955">
    <property type="entry name" value="Lysozyme-like"/>
    <property type="match status" value="1"/>
</dbReference>